<dbReference type="PANTHER" id="PTHR13847">
    <property type="entry name" value="SARCOSINE DEHYDROGENASE-RELATED"/>
    <property type="match status" value="1"/>
</dbReference>
<evidence type="ECO:0000259" key="2">
    <source>
        <dbReference type="Pfam" id="PF01266"/>
    </source>
</evidence>
<dbReference type="Gene3D" id="3.50.50.60">
    <property type="entry name" value="FAD/NAD(P)-binding domain"/>
    <property type="match status" value="1"/>
</dbReference>
<dbReference type="SUPFAM" id="SSF51905">
    <property type="entry name" value="FAD/NAD(P)-binding domain"/>
    <property type="match status" value="1"/>
</dbReference>
<proteinExistence type="predicted"/>
<dbReference type="Gene3D" id="3.30.9.10">
    <property type="entry name" value="D-Amino Acid Oxidase, subunit A, domain 2"/>
    <property type="match status" value="1"/>
</dbReference>
<dbReference type="GO" id="GO:0005737">
    <property type="term" value="C:cytoplasm"/>
    <property type="evidence" value="ECO:0007669"/>
    <property type="project" value="TreeGrafter"/>
</dbReference>
<dbReference type="InterPro" id="IPR006076">
    <property type="entry name" value="FAD-dep_OxRdtase"/>
</dbReference>
<dbReference type="Pfam" id="PF01266">
    <property type="entry name" value="DAO"/>
    <property type="match status" value="1"/>
</dbReference>
<evidence type="ECO:0000313" key="4">
    <source>
        <dbReference type="Proteomes" id="UP001157974"/>
    </source>
</evidence>
<sequence>MARVAVIGGGIIGSSIAYELSKKTDYKVVLVDAGNANTVSQKSFAWINAWATEPQVYHDFRRDACSLWKSFVEELGGNEIFAYKKKALKWADDDRSAKFLQDSVVRLQEHGHDICEISAKDLYEMEPKLQPESVQFAALASDEMVVDSGRVASRCLEIAQEKGVSLVLGKVSEISRNASGGYAIITSEGITNCDLLVLAAGTGTPMLASKLGIDVPMVDSPGILARASPPESVLQSTGMVQWYSSLPGKGVVSYHLKHDANGGLVFGEGDGLFVNGEDTDAFVERQHAQWAECSNYLKGLDIKVDPLWFRPVPLDGLPIVGFSPEADNVYLAVTHSGITLAPLIAKLAAQEVKSQANSEPNLDPFRIERFHSGFPSLRTNL</sequence>
<keyword evidence="1" id="KW-0560">Oxidoreductase</keyword>
<name>A0AAV8UXY4_9RHOD</name>
<dbReference type="EMBL" id="JAMWBK010000004">
    <property type="protein sequence ID" value="KAJ8906197.1"/>
    <property type="molecule type" value="Genomic_DNA"/>
</dbReference>
<evidence type="ECO:0000313" key="3">
    <source>
        <dbReference type="EMBL" id="KAJ8906197.1"/>
    </source>
</evidence>
<accession>A0AAV8UXY4</accession>
<feature type="domain" description="FAD dependent oxidoreductase" evidence="2">
    <location>
        <begin position="3"/>
        <end position="350"/>
    </location>
</feature>
<organism evidence="3 4">
    <name type="scientific">Rhodosorus marinus</name>
    <dbReference type="NCBI Taxonomy" id="101924"/>
    <lineage>
        <taxon>Eukaryota</taxon>
        <taxon>Rhodophyta</taxon>
        <taxon>Stylonematophyceae</taxon>
        <taxon>Stylonematales</taxon>
        <taxon>Stylonemataceae</taxon>
        <taxon>Rhodosorus</taxon>
    </lineage>
</organism>
<protein>
    <recommendedName>
        <fullName evidence="2">FAD dependent oxidoreductase domain-containing protein</fullName>
    </recommendedName>
</protein>
<reference evidence="3 4" key="1">
    <citation type="journal article" date="2023" name="Nat. Commun.">
        <title>Origin of minicircular mitochondrial genomes in red algae.</title>
        <authorList>
            <person name="Lee Y."/>
            <person name="Cho C.H."/>
            <person name="Lee Y.M."/>
            <person name="Park S.I."/>
            <person name="Yang J.H."/>
            <person name="West J.A."/>
            <person name="Bhattacharya D."/>
            <person name="Yoon H.S."/>
        </authorList>
    </citation>
    <scope>NUCLEOTIDE SEQUENCE [LARGE SCALE GENOMIC DNA]</scope>
    <source>
        <strain evidence="3 4">CCMP1338</strain>
        <tissue evidence="3">Whole cell</tissue>
    </source>
</reference>
<dbReference type="GO" id="GO:0016491">
    <property type="term" value="F:oxidoreductase activity"/>
    <property type="evidence" value="ECO:0007669"/>
    <property type="project" value="UniProtKB-KW"/>
</dbReference>
<comment type="caution">
    <text evidence="3">The sequence shown here is derived from an EMBL/GenBank/DDBJ whole genome shotgun (WGS) entry which is preliminary data.</text>
</comment>
<dbReference type="Proteomes" id="UP001157974">
    <property type="component" value="Unassembled WGS sequence"/>
</dbReference>
<gene>
    <name evidence="3" type="ORF">NDN08_002692</name>
</gene>
<dbReference type="PANTHER" id="PTHR13847:SF289">
    <property type="entry name" value="GLYCINE OXIDASE"/>
    <property type="match status" value="1"/>
</dbReference>
<keyword evidence="4" id="KW-1185">Reference proteome</keyword>
<evidence type="ECO:0000256" key="1">
    <source>
        <dbReference type="ARBA" id="ARBA00023002"/>
    </source>
</evidence>
<dbReference type="AlphaFoldDB" id="A0AAV8UXY4"/>
<dbReference type="InterPro" id="IPR036188">
    <property type="entry name" value="FAD/NAD-bd_sf"/>
</dbReference>